<evidence type="ECO:0000256" key="4">
    <source>
        <dbReference type="SAM" id="SignalP"/>
    </source>
</evidence>
<feature type="chain" id="PRO_5044816117" description="Protein quiver" evidence="4">
    <location>
        <begin position="24"/>
        <end position="124"/>
    </location>
</feature>
<dbReference type="InterPro" id="IPR050975">
    <property type="entry name" value="Sleep_regulator"/>
</dbReference>
<dbReference type="InterPro" id="IPR031424">
    <property type="entry name" value="QVR-like"/>
</dbReference>
<sequence length="124" mass="12894">MGSLEIKFLVILGVLIGLEQANAIDCYKCYTSDSSCNDPFKTSGAASTACIGSCFKIKAKESNTQAAMRGCLPIVAEDKCEERSFGGVSGTMCSCTGNLCNYAVPVGSSIIVMTAALIVCVGLR</sequence>
<dbReference type="AlphaFoldDB" id="A0ABD3XUC7"/>
<keyword evidence="3" id="KW-1133">Transmembrane helix</keyword>
<dbReference type="Pfam" id="PF17064">
    <property type="entry name" value="QVR"/>
    <property type="match status" value="1"/>
</dbReference>
<comment type="caution">
    <text evidence="5">The sequence shown here is derived from an EMBL/GenBank/DDBJ whole genome shotgun (WGS) entry which is preliminary data.</text>
</comment>
<feature type="signal peptide" evidence="4">
    <location>
        <begin position="1"/>
        <end position="23"/>
    </location>
</feature>
<name>A0ABD3XUC7_SINWO</name>
<evidence type="ECO:0000256" key="3">
    <source>
        <dbReference type="SAM" id="Phobius"/>
    </source>
</evidence>
<evidence type="ECO:0000313" key="6">
    <source>
        <dbReference type="Proteomes" id="UP001634394"/>
    </source>
</evidence>
<protein>
    <recommendedName>
        <fullName evidence="7">Protein quiver</fullName>
    </recommendedName>
</protein>
<evidence type="ECO:0008006" key="7">
    <source>
        <dbReference type="Google" id="ProtNLM"/>
    </source>
</evidence>
<evidence type="ECO:0000256" key="2">
    <source>
        <dbReference type="ARBA" id="ARBA00023180"/>
    </source>
</evidence>
<evidence type="ECO:0000256" key="1">
    <source>
        <dbReference type="ARBA" id="ARBA00022729"/>
    </source>
</evidence>
<gene>
    <name evidence="5" type="ORF">ACJMK2_002145</name>
</gene>
<keyword evidence="3" id="KW-0812">Transmembrane</keyword>
<feature type="transmembrane region" description="Helical" evidence="3">
    <location>
        <begin position="102"/>
        <end position="123"/>
    </location>
</feature>
<organism evidence="5 6">
    <name type="scientific">Sinanodonta woodiana</name>
    <name type="common">Chinese pond mussel</name>
    <name type="synonym">Anodonta woodiana</name>
    <dbReference type="NCBI Taxonomy" id="1069815"/>
    <lineage>
        <taxon>Eukaryota</taxon>
        <taxon>Metazoa</taxon>
        <taxon>Spiralia</taxon>
        <taxon>Lophotrochozoa</taxon>
        <taxon>Mollusca</taxon>
        <taxon>Bivalvia</taxon>
        <taxon>Autobranchia</taxon>
        <taxon>Heteroconchia</taxon>
        <taxon>Palaeoheterodonta</taxon>
        <taxon>Unionida</taxon>
        <taxon>Unionoidea</taxon>
        <taxon>Unionidae</taxon>
        <taxon>Unioninae</taxon>
        <taxon>Sinanodonta</taxon>
    </lineage>
</organism>
<keyword evidence="1 4" id="KW-0732">Signal</keyword>
<reference evidence="5 6" key="1">
    <citation type="submission" date="2024-11" db="EMBL/GenBank/DDBJ databases">
        <title>Chromosome-level genome assembly of the freshwater bivalve Anodonta woodiana.</title>
        <authorList>
            <person name="Chen X."/>
        </authorList>
    </citation>
    <scope>NUCLEOTIDE SEQUENCE [LARGE SCALE GENOMIC DNA]</scope>
    <source>
        <strain evidence="5">MN2024</strain>
        <tissue evidence="5">Gills</tissue>
    </source>
</reference>
<keyword evidence="6" id="KW-1185">Reference proteome</keyword>
<dbReference type="Proteomes" id="UP001634394">
    <property type="component" value="Unassembled WGS sequence"/>
</dbReference>
<dbReference type="PANTHER" id="PTHR33562">
    <property type="entry name" value="ATILLA, ISOFORM B-RELATED-RELATED"/>
    <property type="match status" value="1"/>
</dbReference>
<keyword evidence="3" id="KW-0472">Membrane</keyword>
<accession>A0ABD3XUC7</accession>
<dbReference type="EMBL" id="JBJQND010000001">
    <property type="protein sequence ID" value="KAL3889817.1"/>
    <property type="molecule type" value="Genomic_DNA"/>
</dbReference>
<keyword evidence="2" id="KW-0325">Glycoprotein</keyword>
<proteinExistence type="predicted"/>
<evidence type="ECO:0000313" key="5">
    <source>
        <dbReference type="EMBL" id="KAL3889817.1"/>
    </source>
</evidence>